<proteinExistence type="predicted"/>
<evidence type="ECO:0000313" key="3">
    <source>
        <dbReference type="EnsemblPlants" id="QL03p053442:mrna"/>
    </source>
</evidence>
<reference evidence="3" key="2">
    <citation type="submission" date="2021-01" db="UniProtKB">
        <authorList>
            <consortium name="EnsemblPlants"/>
        </authorList>
    </citation>
    <scope>IDENTIFICATION</scope>
</reference>
<dbReference type="OMA" id="CERNNNW"/>
<name>A0A7N2L7W3_QUELO</name>
<dbReference type="Gramene" id="QL03p053442:mrna">
    <property type="protein sequence ID" value="QL03p053442:mrna"/>
    <property type="gene ID" value="QL03p053442"/>
</dbReference>
<feature type="region of interest" description="Disordered" evidence="1">
    <location>
        <begin position="296"/>
        <end position="339"/>
    </location>
</feature>
<accession>A0A7N2L7W3</accession>
<feature type="compositionally biased region" description="Basic and acidic residues" evidence="1">
    <location>
        <begin position="217"/>
        <end position="233"/>
    </location>
</feature>
<keyword evidence="4" id="KW-1185">Reference proteome</keyword>
<dbReference type="PANTHER" id="PTHR31286">
    <property type="entry name" value="GLYCINE-RICH CELL WALL STRUCTURAL PROTEIN 1.8-LIKE"/>
    <property type="match status" value="1"/>
</dbReference>
<evidence type="ECO:0000256" key="1">
    <source>
        <dbReference type="SAM" id="MobiDB-lite"/>
    </source>
</evidence>
<evidence type="ECO:0000259" key="2">
    <source>
        <dbReference type="Pfam" id="PF14392"/>
    </source>
</evidence>
<dbReference type="Pfam" id="PF14392">
    <property type="entry name" value="zf-CCHC_4"/>
    <property type="match status" value="1"/>
</dbReference>
<dbReference type="InParanoid" id="A0A7N2L7W3"/>
<reference evidence="3 4" key="1">
    <citation type="journal article" date="2016" name="G3 (Bethesda)">
        <title>First Draft Assembly and Annotation of the Genome of a California Endemic Oak Quercus lobata Nee (Fagaceae).</title>
        <authorList>
            <person name="Sork V.L."/>
            <person name="Fitz-Gibbon S.T."/>
            <person name="Puiu D."/>
            <person name="Crepeau M."/>
            <person name="Gugger P.F."/>
            <person name="Sherman R."/>
            <person name="Stevens K."/>
            <person name="Langley C.H."/>
            <person name="Pellegrini M."/>
            <person name="Salzberg S.L."/>
        </authorList>
    </citation>
    <scope>NUCLEOTIDE SEQUENCE [LARGE SCALE GENOMIC DNA]</scope>
    <source>
        <strain evidence="3 4">cv. SW786</strain>
    </source>
</reference>
<dbReference type="PANTHER" id="PTHR31286:SF167">
    <property type="entry name" value="OS09G0268800 PROTEIN"/>
    <property type="match status" value="1"/>
</dbReference>
<dbReference type="InterPro" id="IPR040256">
    <property type="entry name" value="At4g02000-like"/>
</dbReference>
<dbReference type="InterPro" id="IPR025836">
    <property type="entry name" value="Zn_knuckle_CX2CX4HX4C"/>
</dbReference>
<feature type="region of interest" description="Disordered" evidence="1">
    <location>
        <begin position="197"/>
        <end position="272"/>
    </location>
</feature>
<sequence>MKLTTEEEEVIAISDEGRKEEIESCSLSLIGKFLTCKAFNKKAAQNTLRRAWGLSDGLQIVESGMTAKNVQFEAVSLWVQIWGAPFDMVYPKVAKEVGNRLGVVEEVERRRRQDQQNFFMRVKVAIPISKPLRRGGFLAGSDGEKAWTNFKYERLPMFYHHCGLLGHDLRHCASYFALTKNGKDAPLQYGEWLKANGSRLGQGQGRSSRRATVVGDGGEKLDGDGAEAADRDNQSNPKVQEGNRNGQGGKFGNSHDDGVNDTGFSAQSETGVDGLEQSCERNNNWEGGMSLNASKEVSTLHGKRHTMQGGLGHVKGVSDGPKDIKPRPKWTRLARMTDG</sequence>
<dbReference type="AlphaFoldDB" id="A0A7N2L7W3"/>
<protein>
    <recommendedName>
        <fullName evidence="2">Zinc knuckle CX2CX4HX4C domain-containing protein</fullName>
    </recommendedName>
</protein>
<organism evidence="3 4">
    <name type="scientific">Quercus lobata</name>
    <name type="common">Valley oak</name>
    <dbReference type="NCBI Taxonomy" id="97700"/>
    <lineage>
        <taxon>Eukaryota</taxon>
        <taxon>Viridiplantae</taxon>
        <taxon>Streptophyta</taxon>
        <taxon>Embryophyta</taxon>
        <taxon>Tracheophyta</taxon>
        <taxon>Spermatophyta</taxon>
        <taxon>Magnoliopsida</taxon>
        <taxon>eudicotyledons</taxon>
        <taxon>Gunneridae</taxon>
        <taxon>Pentapetalae</taxon>
        <taxon>rosids</taxon>
        <taxon>fabids</taxon>
        <taxon>Fagales</taxon>
        <taxon>Fagaceae</taxon>
        <taxon>Quercus</taxon>
    </lineage>
</organism>
<dbReference type="EnsemblPlants" id="QL03p053442:mrna">
    <property type="protein sequence ID" value="QL03p053442:mrna"/>
    <property type="gene ID" value="QL03p053442"/>
</dbReference>
<feature type="domain" description="Zinc knuckle CX2CX4HX4C" evidence="2">
    <location>
        <begin position="128"/>
        <end position="173"/>
    </location>
</feature>
<dbReference type="EMBL" id="LRBV02000003">
    <property type="status" value="NOT_ANNOTATED_CDS"/>
    <property type="molecule type" value="Genomic_DNA"/>
</dbReference>
<dbReference type="Proteomes" id="UP000594261">
    <property type="component" value="Chromosome 3"/>
</dbReference>
<feature type="compositionally biased region" description="Polar residues" evidence="1">
    <location>
        <begin position="234"/>
        <end position="244"/>
    </location>
</feature>
<evidence type="ECO:0000313" key="4">
    <source>
        <dbReference type="Proteomes" id="UP000594261"/>
    </source>
</evidence>